<proteinExistence type="predicted"/>
<organism evidence="2 3">
    <name type="scientific">Drosophila gunungcola</name>
    <name type="common">fruit fly</name>
    <dbReference type="NCBI Taxonomy" id="103775"/>
    <lineage>
        <taxon>Eukaryota</taxon>
        <taxon>Metazoa</taxon>
        <taxon>Ecdysozoa</taxon>
        <taxon>Arthropoda</taxon>
        <taxon>Hexapoda</taxon>
        <taxon>Insecta</taxon>
        <taxon>Pterygota</taxon>
        <taxon>Neoptera</taxon>
        <taxon>Endopterygota</taxon>
        <taxon>Diptera</taxon>
        <taxon>Brachycera</taxon>
        <taxon>Muscomorpha</taxon>
        <taxon>Ephydroidea</taxon>
        <taxon>Drosophilidae</taxon>
        <taxon>Drosophila</taxon>
        <taxon>Sophophora</taxon>
    </lineage>
</organism>
<accession>A0A9P9YWC3</accession>
<reference evidence="2" key="1">
    <citation type="journal article" date="2023" name="Genome Biol. Evol.">
        <title>Long-read-based Genome Assembly of Drosophila gunungcola Reveals Fewer Chemosensory Genes in Flower-breeding Species.</title>
        <authorList>
            <person name="Negi A."/>
            <person name="Liao B.Y."/>
            <person name="Yeh S.D."/>
        </authorList>
    </citation>
    <scope>NUCLEOTIDE SEQUENCE</scope>
    <source>
        <strain evidence="2">Sukarami</strain>
    </source>
</reference>
<sequence>LERTKAFFGRSRQTAFSQLSPEKTHPPRPHSSTSILGFACQRFKVFVREVLDQDNQAT</sequence>
<dbReference type="Proteomes" id="UP001059596">
    <property type="component" value="Chromosome 3R"/>
</dbReference>
<comment type="caution">
    <text evidence="2">The sequence shown here is derived from an EMBL/GenBank/DDBJ whole genome shotgun (WGS) entry which is preliminary data.</text>
</comment>
<feature type="region of interest" description="Disordered" evidence="1">
    <location>
        <begin position="1"/>
        <end position="33"/>
    </location>
</feature>
<keyword evidence="3" id="KW-1185">Reference proteome</keyword>
<protein>
    <submittedName>
        <fullName evidence="2">Uncharacterized protein</fullName>
    </submittedName>
</protein>
<evidence type="ECO:0000256" key="1">
    <source>
        <dbReference type="SAM" id="MobiDB-lite"/>
    </source>
</evidence>
<feature type="non-terminal residue" evidence="2">
    <location>
        <position position="58"/>
    </location>
</feature>
<evidence type="ECO:0000313" key="2">
    <source>
        <dbReference type="EMBL" id="KAI8044349.1"/>
    </source>
</evidence>
<dbReference type="EMBL" id="JAMKOV010000001">
    <property type="protein sequence ID" value="KAI8044349.1"/>
    <property type="molecule type" value="Genomic_DNA"/>
</dbReference>
<gene>
    <name evidence="2" type="ORF">M5D96_000505</name>
</gene>
<dbReference type="AlphaFoldDB" id="A0A9P9YWC3"/>
<name>A0A9P9YWC3_9MUSC</name>
<feature type="compositionally biased region" description="Polar residues" evidence="1">
    <location>
        <begin position="11"/>
        <end position="21"/>
    </location>
</feature>
<evidence type="ECO:0000313" key="3">
    <source>
        <dbReference type="Proteomes" id="UP001059596"/>
    </source>
</evidence>